<dbReference type="InterPro" id="IPR004073">
    <property type="entry name" value="GPCR_3_vmron_rcpt_2"/>
</dbReference>
<evidence type="ECO:0000259" key="14">
    <source>
        <dbReference type="PROSITE" id="PS50259"/>
    </source>
</evidence>
<evidence type="ECO:0000313" key="15">
    <source>
        <dbReference type="EMBL" id="KAK9397213.1"/>
    </source>
</evidence>
<feature type="domain" description="G-protein coupled receptors family 3 profile" evidence="14">
    <location>
        <begin position="566"/>
        <end position="830"/>
    </location>
</feature>
<evidence type="ECO:0000256" key="3">
    <source>
        <dbReference type="ARBA" id="ARBA00022475"/>
    </source>
</evidence>
<dbReference type="Pfam" id="PF01094">
    <property type="entry name" value="ANF_receptor"/>
    <property type="match status" value="1"/>
</dbReference>
<dbReference type="PROSITE" id="PS00981">
    <property type="entry name" value="G_PROTEIN_RECEP_F3_3"/>
    <property type="match status" value="1"/>
</dbReference>
<evidence type="ECO:0000256" key="11">
    <source>
        <dbReference type="ARBA" id="ARBA00023224"/>
    </source>
</evidence>
<dbReference type="Gene3D" id="2.10.50.30">
    <property type="entry name" value="GPCR, family 3, nine cysteines domain"/>
    <property type="match status" value="1"/>
</dbReference>
<feature type="signal peptide" evidence="13">
    <location>
        <begin position="1"/>
        <end position="32"/>
    </location>
</feature>
<evidence type="ECO:0000256" key="7">
    <source>
        <dbReference type="ARBA" id="ARBA00023040"/>
    </source>
</evidence>
<evidence type="ECO:0000256" key="5">
    <source>
        <dbReference type="ARBA" id="ARBA00022729"/>
    </source>
</evidence>
<dbReference type="SUPFAM" id="SSF53822">
    <property type="entry name" value="Periplasmic binding protein-like I"/>
    <property type="match status" value="1"/>
</dbReference>
<keyword evidence="9 15" id="KW-0675">Receptor</keyword>
<evidence type="ECO:0000256" key="6">
    <source>
        <dbReference type="ARBA" id="ARBA00022989"/>
    </source>
</evidence>
<dbReference type="InterPro" id="IPR017979">
    <property type="entry name" value="GPCR_3_CS"/>
</dbReference>
<evidence type="ECO:0000256" key="2">
    <source>
        <dbReference type="ARBA" id="ARBA00007242"/>
    </source>
</evidence>
<keyword evidence="4 12" id="KW-0812">Transmembrane</keyword>
<evidence type="ECO:0000256" key="9">
    <source>
        <dbReference type="ARBA" id="ARBA00023170"/>
    </source>
</evidence>
<dbReference type="GO" id="GO:0004930">
    <property type="term" value="F:G protein-coupled receptor activity"/>
    <property type="evidence" value="ECO:0007669"/>
    <property type="project" value="UniProtKB-KW"/>
</dbReference>
<evidence type="ECO:0000256" key="1">
    <source>
        <dbReference type="ARBA" id="ARBA00004651"/>
    </source>
</evidence>
<keyword evidence="16" id="KW-1185">Reference proteome</keyword>
<dbReference type="AlphaFoldDB" id="A0AAW1B500"/>
<feature type="chain" id="PRO_5043710327" evidence="13">
    <location>
        <begin position="33"/>
        <end position="832"/>
    </location>
</feature>
<dbReference type="Pfam" id="PF07562">
    <property type="entry name" value="NCD3G"/>
    <property type="match status" value="1"/>
</dbReference>
<evidence type="ECO:0000313" key="16">
    <source>
        <dbReference type="Proteomes" id="UP001474421"/>
    </source>
</evidence>
<dbReference type="Pfam" id="PF00003">
    <property type="entry name" value="7tm_3"/>
    <property type="match status" value="1"/>
</dbReference>
<dbReference type="PRINTS" id="PR01535">
    <property type="entry name" value="VOMERONASL2R"/>
</dbReference>
<keyword evidence="11" id="KW-0807">Transducer</keyword>
<dbReference type="InterPro" id="IPR011500">
    <property type="entry name" value="GPCR_3_9-Cys_dom"/>
</dbReference>
<comment type="caution">
    <text evidence="15">The sequence shown here is derived from an EMBL/GenBank/DDBJ whole genome shotgun (WGS) entry which is preliminary data.</text>
</comment>
<dbReference type="PROSITE" id="PS50259">
    <property type="entry name" value="G_PROTEIN_RECEP_F3_4"/>
    <property type="match status" value="1"/>
</dbReference>
<evidence type="ECO:0000256" key="10">
    <source>
        <dbReference type="ARBA" id="ARBA00023180"/>
    </source>
</evidence>
<keyword evidence="3" id="KW-1003">Cell membrane</keyword>
<dbReference type="PANTHER" id="PTHR24061">
    <property type="entry name" value="CALCIUM-SENSING RECEPTOR-RELATED"/>
    <property type="match status" value="1"/>
</dbReference>
<dbReference type="GO" id="GO:0005886">
    <property type="term" value="C:plasma membrane"/>
    <property type="evidence" value="ECO:0007669"/>
    <property type="project" value="UniProtKB-SubCell"/>
</dbReference>
<dbReference type="FunFam" id="2.10.50.30:FF:000002">
    <property type="entry name" value="Vomeronasal 2 receptor, h1"/>
    <property type="match status" value="1"/>
</dbReference>
<comment type="similarity">
    <text evidence="2">Belongs to the G-protein coupled receptor 3 family.</text>
</comment>
<feature type="transmembrane region" description="Helical" evidence="12">
    <location>
        <begin position="604"/>
        <end position="623"/>
    </location>
</feature>
<feature type="transmembrane region" description="Helical" evidence="12">
    <location>
        <begin position="726"/>
        <end position="748"/>
    </location>
</feature>
<feature type="transmembrane region" description="Helical" evidence="12">
    <location>
        <begin position="760"/>
        <end position="782"/>
    </location>
</feature>
<proteinExistence type="inferred from homology"/>
<sequence length="832" mass="94588">MRLCNCGIVKHGNFQWLLLLLLQLLLPPPACANGTKKCSHSTNMQENIYRPGKVLLEAIKMKHYQHILALIFAIDEIDKNPELLSNITLGFHIFDNLFDSKTTYETVLDLLFSKKKNTSNYKCDKKHLLSVIGGFTVENSIQMATILTTYKIPQPESSSKIDFPCLYWMVPRESIVFRGIIQLLLHFQWKWIGLIVSDDDDGENFVQKLTPMLALNSICIAFLKRDTAKNYLPVSYSAKNTIKLLITLNSTDASVIILSMGSELINILTFFLEKNELTFKGCVEKIWIMPVQWYFSIRSKNELHGRNIFHGSFSFSVQTNPVPGFKDFLYNMNLDETLNHFFCMFLESAFNACEKCRGEEKLKQLPAHVFEMELSSESYNIYNAVYFLAHGLHALYLSKERIFQNRFQCKHLNIQPWQLQSFLRNIKFNNSAGHEISFAYGEFFAGLDVINWITFPNQTYCKIKVGKLSPMQEFTISENAIQWNTGLKQVSPHSLCVESCHLGLSKILQEGKSICCYDCVPCSKYMISNQTDAVHCIPCPQDQYPNSNQDQCIPKILTFLSYHEPPGTVLVSFAISFAFITCFVILVFIKNWNTPIVRANNRNLSWVLLISLLLSYLCSLLFIGKPSTVSCLLQITAFGIIFSIAVSCVLAKTIIVILAFIATKPGNIVAKWLGQKVANAIVISCSFIEVAICTARSLISPPFPHLNLDSPTGQMEIECSEGSINMFYYILGYLAFLAIFSFIVAFLARKLPDTFNEAKFITFSMLVFCSVWISFIPVYLSITGKKIVIVKIFAILASNTGLLTCIFFPKCYIIIFRPDLNTKKMFTKKRIN</sequence>
<feature type="transmembrane region" description="Helical" evidence="12">
    <location>
        <begin position="635"/>
        <end position="661"/>
    </location>
</feature>
<accession>A0AAW1B500</accession>
<dbReference type="InterPro" id="IPR001828">
    <property type="entry name" value="ANF_lig-bd_rcpt"/>
</dbReference>
<protein>
    <submittedName>
        <fullName evidence="15">Type-2 vomeronasal receptor</fullName>
    </submittedName>
</protein>
<organism evidence="15 16">
    <name type="scientific">Crotalus adamanteus</name>
    <name type="common">Eastern diamondback rattlesnake</name>
    <dbReference type="NCBI Taxonomy" id="8729"/>
    <lineage>
        <taxon>Eukaryota</taxon>
        <taxon>Metazoa</taxon>
        <taxon>Chordata</taxon>
        <taxon>Craniata</taxon>
        <taxon>Vertebrata</taxon>
        <taxon>Euteleostomi</taxon>
        <taxon>Lepidosauria</taxon>
        <taxon>Squamata</taxon>
        <taxon>Bifurcata</taxon>
        <taxon>Unidentata</taxon>
        <taxon>Episquamata</taxon>
        <taxon>Toxicofera</taxon>
        <taxon>Serpentes</taxon>
        <taxon>Colubroidea</taxon>
        <taxon>Viperidae</taxon>
        <taxon>Crotalinae</taxon>
        <taxon>Crotalus</taxon>
    </lineage>
</organism>
<evidence type="ECO:0000256" key="12">
    <source>
        <dbReference type="SAM" id="Phobius"/>
    </source>
</evidence>
<feature type="transmembrane region" description="Helical" evidence="12">
    <location>
        <begin position="569"/>
        <end position="592"/>
    </location>
</feature>
<dbReference type="FunFam" id="3.40.50.2300:FF:000024">
    <property type="entry name" value="Vomeronasal 2, receptor 73"/>
    <property type="match status" value="1"/>
</dbReference>
<dbReference type="InterPro" id="IPR000337">
    <property type="entry name" value="GPCR_3"/>
</dbReference>
<keyword evidence="10" id="KW-0325">Glycoprotein</keyword>
<dbReference type="InterPro" id="IPR017978">
    <property type="entry name" value="GPCR_3_C"/>
</dbReference>
<evidence type="ECO:0000256" key="4">
    <source>
        <dbReference type="ARBA" id="ARBA00022692"/>
    </source>
</evidence>
<feature type="transmembrane region" description="Helical" evidence="12">
    <location>
        <begin position="677"/>
        <end position="699"/>
    </location>
</feature>
<dbReference type="InterPro" id="IPR038550">
    <property type="entry name" value="GPCR_3_9-Cys_sf"/>
</dbReference>
<dbReference type="Gene3D" id="3.40.50.2300">
    <property type="match status" value="2"/>
</dbReference>
<evidence type="ECO:0000256" key="8">
    <source>
        <dbReference type="ARBA" id="ARBA00023136"/>
    </source>
</evidence>
<keyword evidence="6 12" id="KW-1133">Transmembrane helix</keyword>
<dbReference type="PANTHER" id="PTHR24061:SF599">
    <property type="entry name" value="G-PROTEIN COUPLED RECEPTORS FAMILY 3 PROFILE DOMAIN-CONTAINING PROTEIN"/>
    <property type="match status" value="1"/>
</dbReference>
<evidence type="ECO:0000256" key="13">
    <source>
        <dbReference type="SAM" id="SignalP"/>
    </source>
</evidence>
<feature type="transmembrane region" description="Helical" evidence="12">
    <location>
        <begin position="788"/>
        <end position="815"/>
    </location>
</feature>
<comment type="subcellular location">
    <subcellularLocation>
        <location evidence="1">Cell membrane</location>
        <topology evidence="1">Multi-pass membrane protein</topology>
    </subcellularLocation>
</comment>
<keyword evidence="5 13" id="KW-0732">Signal</keyword>
<reference evidence="15 16" key="1">
    <citation type="journal article" date="2024" name="Proc. Natl. Acad. Sci. U.S.A.">
        <title>The genetic regulatory architecture and epigenomic basis for age-related changes in rattlesnake venom.</title>
        <authorList>
            <person name="Hogan M.P."/>
            <person name="Holding M.L."/>
            <person name="Nystrom G.S."/>
            <person name="Colston T.J."/>
            <person name="Bartlett D.A."/>
            <person name="Mason A.J."/>
            <person name="Ellsworth S.A."/>
            <person name="Rautsaw R.M."/>
            <person name="Lawrence K.C."/>
            <person name="Strickland J.L."/>
            <person name="He B."/>
            <person name="Fraser P."/>
            <person name="Margres M.J."/>
            <person name="Gilbert D.M."/>
            <person name="Gibbs H.L."/>
            <person name="Parkinson C.L."/>
            <person name="Rokyta D.R."/>
        </authorList>
    </citation>
    <scope>NUCLEOTIDE SEQUENCE [LARGE SCALE GENOMIC DNA]</scope>
    <source>
        <strain evidence="15">DRR0105</strain>
    </source>
</reference>
<dbReference type="EMBL" id="JAOTOJ010000008">
    <property type="protein sequence ID" value="KAK9397213.1"/>
    <property type="molecule type" value="Genomic_DNA"/>
</dbReference>
<keyword evidence="7" id="KW-0297">G-protein coupled receptor</keyword>
<dbReference type="Proteomes" id="UP001474421">
    <property type="component" value="Unassembled WGS sequence"/>
</dbReference>
<dbReference type="InterPro" id="IPR028082">
    <property type="entry name" value="Peripla_BP_I"/>
</dbReference>
<dbReference type="InterPro" id="IPR000068">
    <property type="entry name" value="GPCR_3_Ca_sens_rcpt-rel"/>
</dbReference>
<dbReference type="PRINTS" id="PR00248">
    <property type="entry name" value="GPCRMGR"/>
</dbReference>
<gene>
    <name evidence="15" type="ORF">NXF25_020574</name>
</gene>
<keyword evidence="8 12" id="KW-0472">Membrane</keyword>
<name>A0AAW1B500_CROAD</name>